<keyword evidence="4 8" id="KW-1133">Transmembrane helix</keyword>
<keyword evidence="3 8" id="KW-0812">Transmembrane</keyword>
<name>A0A0B6XXS5_9EUPU</name>
<evidence type="ECO:0000256" key="8">
    <source>
        <dbReference type="SAM" id="Phobius"/>
    </source>
</evidence>
<protein>
    <recommendedName>
        <fullName evidence="6">Transmembrane protein 198</fullName>
    </recommendedName>
</protein>
<feature type="transmembrane region" description="Helical" evidence="8">
    <location>
        <begin position="103"/>
        <end position="122"/>
    </location>
</feature>
<sequence>MSLVTFTSLTDGDDQLNITTENGLMHTPNVTIPWLDPSIPAHHSCDISTKYGILSSIIAAVCFIFGILYTFFGYRFFKAIMFLTGFIFGAVLVYMIILEQDILPPEGILGCAAGAGILLGLLTMLIQHIGLFLTGFNLGVAAVAVILVVVEQFVHISILWIPIGIFLVLGVIFGILSLRFQKTMTVIGTSVFGAAIGLAGIDYFVELCRMALYIWDRVKTVTSSELCWFSWLMFAIWPAYATLGAIIQWKFTSVGVDHRLALRSHREQGANLQQVRAREKKETQQTRYRHLYQARRVKGDVISQNFIHSMQPKLPPAMQSLTALNTESNNEEESTATTTLTHVTT</sequence>
<gene>
    <name evidence="10" type="primary">ORF4791</name>
</gene>
<feature type="region of interest" description="Disordered" evidence="7">
    <location>
        <begin position="325"/>
        <end position="345"/>
    </location>
</feature>
<dbReference type="Pfam" id="PF13886">
    <property type="entry name" value="TM7S3_TM198"/>
    <property type="match status" value="1"/>
</dbReference>
<feature type="domain" description="TM7S3/TM198-like" evidence="9">
    <location>
        <begin position="59"/>
        <end position="249"/>
    </location>
</feature>
<feature type="transmembrane region" description="Helical" evidence="8">
    <location>
        <begin position="228"/>
        <end position="249"/>
    </location>
</feature>
<evidence type="ECO:0000256" key="5">
    <source>
        <dbReference type="ARBA" id="ARBA00023136"/>
    </source>
</evidence>
<dbReference type="PANTHER" id="PTHR31247">
    <property type="entry name" value="TRANSMEMBRANE PROTEIN 198 FAMILY MEMBER"/>
    <property type="match status" value="1"/>
</dbReference>
<proteinExistence type="inferred from homology"/>
<evidence type="ECO:0000256" key="7">
    <source>
        <dbReference type="SAM" id="MobiDB-lite"/>
    </source>
</evidence>
<evidence type="ECO:0000259" key="9">
    <source>
        <dbReference type="Pfam" id="PF13886"/>
    </source>
</evidence>
<dbReference type="EMBL" id="HACG01001798">
    <property type="protein sequence ID" value="CEK48663.1"/>
    <property type="molecule type" value="Transcribed_RNA"/>
</dbReference>
<reference evidence="10" key="1">
    <citation type="submission" date="2014-12" db="EMBL/GenBank/DDBJ databases">
        <title>Insight into the proteome of Arion vulgaris.</title>
        <authorList>
            <person name="Aradska J."/>
            <person name="Bulat T."/>
            <person name="Smidak R."/>
            <person name="Sarate P."/>
            <person name="Gangsoo J."/>
            <person name="Sialana F."/>
            <person name="Bilban M."/>
            <person name="Lubec G."/>
        </authorList>
    </citation>
    <scope>NUCLEOTIDE SEQUENCE</scope>
    <source>
        <tissue evidence="10">Skin</tissue>
    </source>
</reference>
<evidence type="ECO:0000256" key="1">
    <source>
        <dbReference type="ARBA" id="ARBA00004141"/>
    </source>
</evidence>
<accession>A0A0B6XXS5</accession>
<organism evidence="10">
    <name type="scientific">Arion vulgaris</name>
    <dbReference type="NCBI Taxonomy" id="1028688"/>
    <lineage>
        <taxon>Eukaryota</taxon>
        <taxon>Metazoa</taxon>
        <taxon>Spiralia</taxon>
        <taxon>Lophotrochozoa</taxon>
        <taxon>Mollusca</taxon>
        <taxon>Gastropoda</taxon>
        <taxon>Heterobranchia</taxon>
        <taxon>Euthyneura</taxon>
        <taxon>Panpulmonata</taxon>
        <taxon>Eupulmonata</taxon>
        <taxon>Stylommatophora</taxon>
        <taxon>Helicina</taxon>
        <taxon>Arionoidea</taxon>
        <taxon>Arionidae</taxon>
        <taxon>Arion</taxon>
    </lineage>
</organism>
<feature type="transmembrane region" description="Helical" evidence="8">
    <location>
        <begin position="129"/>
        <end position="150"/>
    </location>
</feature>
<comment type="subcellular location">
    <subcellularLocation>
        <location evidence="1">Membrane</location>
        <topology evidence="1">Multi-pass membrane protein</topology>
    </subcellularLocation>
</comment>
<evidence type="ECO:0000256" key="3">
    <source>
        <dbReference type="ARBA" id="ARBA00022692"/>
    </source>
</evidence>
<dbReference type="InterPro" id="IPR025256">
    <property type="entry name" value="TM7S3/TM198-like_dom"/>
</dbReference>
<evidence type="ECO:0000256" key="4">
    <source>
        <dbReference type="ARBA" id="ARBA00022989"/>
    </source>
</evidence>
<feature type="compositionally biased region" description="Low complexity" evidence="7">
    <location>
        <begin position="335"/>
        <end position="345"/>
    </location>
</feature>
<feature type="transmembrane region" description="Helical" evidence="8">
    <location>
        <begin position="51"/>
        <end position="72"/>
    </location>
</feature>
<keyword evidence="5 8" id="KW-0472">Membrane</keyword>
<dbReference type="InterPro" id="IPR040236">
    <property type="entry name" value="TMEM198"/>
</dbReference>
<dbReference type="GO" id="GO:0005886">
    <property type="term" value="C:plasma membrane"/>
    <property type="evidence" value="ECO:0007669"/>
    <property type="project" value="TreeGrafter"/>
</dbReference>
<dbReference type="AlphaFoldDB" id="A0A0B6XXS5"/>
<feature type="transmembrane region" description="Helical" evidence="8">
    <location>
        <begin position="79"/>
        <end position="97"/>
    </location>
</feature>
<feature type="transmembrane region" description="Helical" evidence="8">
    <location>
        <begin position="156"/>
        <end position="178"/>
    </location>
</feature>
<comment type="similarity">
    <text evidence="2">Belongs to the TMEM198 family.</text>
</comment>
<evidence type="ECO:0000256" key="6">
    <source>
        <dbReference type="ARBA" id="ARBA00049737"/>
    </source>
</evidence>
<dbReference type="PANTHER" id="PTHR31247:SF5">
    <property type="entry name" value="DUF4203 DOMAIN-CONTAINING PROTEIN"/>
    <property type="match status" value="1"/>
</dbReference>
<feature type="transmembrane region" description="Helical" evidence="8">
    <location>
        <begin position="185"/>
        <end position="205"/>
    </location>
</feature>
<evidence type="ECO:0000313" key="10">
    <source>
        <dbReference type="EMBL" id="CEK48663.1"/>
    </source>
</evidence>
<evidence type="ECO:0000256" key="2">
    <source>
        <dbReference type="ARBA" id="ARBA00006244"/>
    </source>
</evidence>